<dbReference type="Gene3D" id="1.25.10.10">
    <property type="entry name" value="Leucine-rich Repeat Variant"/>
    <property type="match status" value="1"/>
</dbReference>
<organism evidence="1">
    <name type="scientific">marine metagenome</name>
    <dbReference type="NCBI Taxonomy" id="408172"/>
    <lineage>
        <taxon>unclassified sequences</taxon>
        <taxon>metagenomes</taxon>
        <taxon>ecological metagenomes</taxon>
    </lineage>
</organism>
<proteinExistence type="predicted"/>
<dbReference type="EMBL" id="UINC01174129">
    <property type="protein sequence ID" value="SVD80101.1"/>
    <property type="molecule type" value="Genomic_DNA"/>
</dbReference>
<name>A0A382YB65_9ZZZZ</name>
<dbReference type="InterPro" id="IPR011989">
    <property type="entry name" value="ARM-like"/>
</dbReference>
<dbReference type="SUPFAM" id="SSF48371">
    <property type="entry name" value="ARM repeat"/>
    <property type="match status" value="1"/>
</dbReference>
<feature type="non-terminal residue" evidence="1">
    <location>
        <position position="231"/>
    </location>
</feature>
<accession>A0A382YB65</accession>
<dbReference type="AlphaFoldDB" id="A0A382YB65"/>
<evidence type="ECO:0000313" key="1">
    <source>
        <dbReference type="EMBL" id="SVD80101.1"/>
    </source>
</evidence>
<dbReference type="InterPro" id="IPR016024">
    <property type="entry name" value="ARM-type_fold"/>
</dbReference>
<gene>
    <name evidence="1" type="ORF">METZ01_LOCUS432955</name>
</gene>
<dbReference type="Pfam" id="PF13646">
    <property type="entry name" value="HEAT_2"/>
    <property type="match status" value="1"/>
</dbReference>
<protein>
    <recommendedName>
        <fullName evidence="2">HEAT repeat domain-containing protein</fullName>
    </recommendedName>
</protein>
<feature type="non-terminal residue" evidence="1">
    <location>
        <position position="1"/>
    </location>
</feature>
<evidence type="ECO:0008006" key="2">
    <source>
        <dbReference type="Google" id="ProtNLM"/>
    </source>
</evidence>
<reference evidence="1" key="1">
    <citation type="submission" date="2018-05" db="EMBL/GenBank/DDBJ databases">
        <authorList>
            <person name="Lanie J.A."/>
            <person name="Ng W.-L."/>
            <person name="Kazmierczak K.M."/>
            <person name="Andrzejewski T.M."/>
            <person name="Davidsen T.M."/>
            <person name="Wayne K.J."/>
            <person name="Tettelin H."/>
            <person name="Glass J.I."/>
            <person name="Rusch D."/>
            <person name="Podicherti R."/>
            <person name="Tsui H.-C.T."/>
            <person name="Winkler M.E."/>
        </authorList>
    </citation>
    <scope>NUCLEOTIDE SEQUENCE</scope>
</reference>
<sequence>VISKYQFNIIKILLAVFSIQLLSGNTNANTDNNVTNSIDSLITIKEDFLKIRESILNSMSSNKPNGTVEMLIHLYDINKRSNAQEHEFLTQSLGEMGDKKVIPILIEIANNNDLPAYIRSSAVEILSKKQVPELVDFLVEMLGDPNSRDKVNEFALDVMGDISQERMIMALLEAYQIGRNKYYSLLNTVMNGLDDFENPQIKSVYKEIVHTEDFPGKIRLKAFKGLIRFAD</sequence>